<dbReference type="EMBL" id="JAHHUM010001082">
    <property type="protein sequence ID" value="KAK5614839.1"/>
    <property type="molecule type" value="Genomic_DNA"/>
</dbReference>
<keyword evidence="4" id="KW-0862">Zinc</keyword>
<dbReference type="PROSITE" id="PS50157">
    <property type="entry name" value="ZINC_FINGER_C2H2_2"/>
    <property type="match status" value="1"/>
</dbReference>
<sequence>MSRADLVYYTVLVEAGPSLRLHTHTHTHTHPVSVSLGSRRVLELLQLLCLCSGASDSPDMMPNTRLGKRSPFGLLVGSSCPESNKTSIAKATGTGQQGISRIRGHCDLKVYFQCGGAGDSQNDTVAKSTSCSRSISSCIDVPRSRTAQQEVDMDELMAAMVLSSLSCSPPPALQVSAHKQTAAPSMDSGTIELSDSSSSGYWSVDRGPRNPAPPSPTAEANGRSPTPPDEGLDMDLDQVLFEEPAPRKRRNSLKVAYRCLWPSCGKVLTSLVGIKRHIRTVHLCQGGEHERCSRSEEDFYYSEINQWDEPRHQSPPSAPLCGPVPTSPTPSPPPPFPPSPPSPNCSALSRSAPSPCSSLWQVQSEHSYQAPPPGHTVSPAAATSCVTALPTICSRQETVSRVRSVSVGEQWLQHQSAPCRRIRSEAKKCRKVYGIEHRELWCTACRWKKACQRFLD</sequence>
<dbReference type="GO" id="GO:0005634">
    <property type="term" value="C:nucleus"/>
    <property type="evidence" value="ECO:0007669"/>
    <property type="project" value="UniProtKB-SubCell"/>
</dbReference>
<comment type="caution">
    <text evidence="12">The sequence shown here is derived from an EMBL/GenBank/DDBJ whole genome shotgun (WGS) entry which is preliminary data.</text>
</comment>
<reference evidence="12 13" key="1">
    <citation type="submission" date="2021-06" db="EMBL/GenBank/DDBJ databases">
        <authorList>
            <person name="Palmer J.M."/>
        </authorList>
    </citation>
    <scope>NUCLEOTIDE SEQUENCE [LARGE SCALE GENOMIC DNA]</scope>
    <source>
        <strain evidence="12 13">MEX-2019</strain>
        <tissue evidence="12">Muscle</tissue>
    </source>
</reference>
<feature type="domain" description="C2H2-type" evidence="11">
    <location>
        <begin position="257"/>
        <end position="282"/>
    </location>
</feature>
<keyword evidence="5" id="KW-0805">Transcription regulation</keyword>
<evidence type="ECO:0000256" key="5">
    <source>
        <dbReference type="ARBA" id="ARBA00023015"/>
    </source>
</evidence>
<name>A0AAV9S113_9TELE</name>
<dbReference type="Proteomes" id="UP001311232">
    <property type="component" value="Unassembled WGS sequence"/>
</dbReference>
<dbReference type="AlphaFoldDB" id="A0AAV9S113"/>
<feature type="compositionally biased region" description="Pro residues" evidence="10">
    <location>
        <begin position="325"/>
        <end position="343"/>
    </location>
</feature>
<evidence type="ECO:0000256" key="6">
    <source>
        <dbReference type="ARBA" id="ARBA00023125"/>
    </source>
</evidence>
<comment type="subcellular location">
    <subcellularLocation>
        <location evidence="1">Nucleus</location>
    </subcellularLocation>
</comment>
<keyword evidence="6" id="KW-0238">DNA-binding</keyword>
<feature type="region of interest" description="Disordered" evidence="10">
    <location>
        <begin position="308"/>
        <end position="349"/>
    </location>
</feature>
<evidence type="ECO:0000256" key="3">
    <source>
        <dbReference type="ARBA" id="ARBA00022771"/>
    </source>
</evidence>
<feature type="region of interest" description="Disordered" evidence="10">
    <location>
        <begin position="173"/>
        <end position="233"/>
    </location>
</feature>
<evidence type="ECO:0000256" key="2">
    <source>
        <dbReference type="ARBA" id="ARBA00022723"/>
    </source>
</evidence>
<evidence type="ECO:0000256" key="8">
    <source>
        <dbReference type="ARBA" id="ARBA00023242"/>
    </source>
</evidence>
<dbReference type="PANTHER" id="PTHR13006:SF6">
    <property type="entry name" value="ZINC FINGER PROTEIN 395"/>
    <property type="match status" value="1"/>
</dbReference>
<keyword evidence="13" id="KW-1185">Reference proteome</keyword>
<keyword evidence="8" id="KW-0539">Nucleus</keyword>
<evidence type="ECO:0000256" key="4">
    <source>
        <dbReference type="ARBA" id="ARBA00022833"/>
    </source>
</evidence>
<evidence type="ECO:0000256" key="7">
    <source>
        <dbReference type="ARBA" id="ARBA00023163"/>
    </source>
</evidence>
<dbReference type="PROSITE" id="PS00028">
    <property type="entry name" value="ZINC_FINGER_C2H2_1"/>
    <property type="match status" value="1"/>
</dbReference>
<dbReference type="GO" id="GO:0006357">
    <property type="term" value="P:regulation of transcription by RNA polymerase II"/>
    <property type="evidence" value="ECO:0007669"/>
    <property type="project" value="TreeGrafter"/>
</dbReference>
<keyword evidence="2" id="KW-0479">Metal-binding</keyword>
<evidence type="ECO:0000256" key="10">
    <source>
        <dbReference type="SAM" id="MobiDB-lite"/>
    </source>
</evidence>
<dbReference type="GO" id="GO:0008270">
    <property type="term" value="F:zinc ion binding"/>
    <property type="evidence" value="ECO:0007669"/>
    <property type="project" value="UniProtKB-KW"/>
</dbReference>
<keyword evidence="7" id="KW-0804">Transcription</keyword>
<dbReference type="GO" id="GO:0000978">
    <property type="term" value="F:RNA polymerase II cis-regulatory region sequence-specific DNA binding"/>
    <property type="evidence" value="ECO:0007669"/>
    <property type="project" value="TreeGrafter"/>
</dbReference>
<feature type="compositionally biased region" description="Polar residues" evidence="10">
    <location>
        <begin position="177"/>
        <end position="193"/>
    </location>
</feature>
<dbReference type="InterPro" id="IPR052253">
    <property type="entry name" value="CR1/CR2-DNA-binding_regulator"/>
</dbReference>
<dbReference type="InterPro" id="IPR013087">
    <property type="entry name" value="Znf_C2H2_type"/>
</dbReference>
<evidence type="ECO:0000259" key="11">
    <source>
        <dbReference type="PROSITE" id="PS50157"/>
    </source>
</evidence>
<dbReference type="GO" id="GO:0003700">
    <property type="term" value="F:DNA-binding transcription factor activity"/>
    <property type="evidence" value="ECO:0007669"/>
    <property type="project" value="TreeGrafter"/>
</dbReference>
<dbReference type="SMART" id="SM01366">
    <property type="entry name" value="c-clamp"/>
    <property type="match status" value="1"/>
</dbReference>
<evidence type="ECO:0000313" key="13">
    <source>
        <dbReference type="Proteomes" id="UP001311232"/>
    </source>
</evidence>
<dbReference type="PANTHER" id="PTHR13006">
    <property type="entry name" value="PAPILLOMAVIRUS REGULATORY FACTOR PRF-1"/>
    <property type="match status" value="1"/>
</dbReference>
<organism evidence="12 13">
    <name type="scientific">Crenichthys baileyi</name>
    <name type="common">White River springfish</name>
    <dbReference type="NCBI Taxonomy" id="28760"/>
    <lineage>
        <taxon>Eukaryota</taxon>
        <taxon>Metazoa</taxon>
        <taxon>Chordata</taxon>
        <taxon>Craniata</taxon>
        <taxon>Vertebrata</taxon>
        <taxon>Euteleostomi</taxon>
        <taxon>Actinopterygii</taxon>
        <taxon>Neopterygii</taxon>
        <taxon>Teleostei</taxon>
        <taxon>Neoteleostei</taxon>
        <taxon>Acanthomorphata</taxon>
        <taxon>Ovalentaria</taxon>
        <taxon>Atherinomorphae</taxon>
        <taxon>Cyprinodontiformes</taxon>
        <taxon>Goodeidae</taxon>
        <taxon>Crenichthys</taxon>
    </lineage>
</organism>
<proteinExistence type="predicted"/>
<keyword evidence="3 9" id="KW-0863">Zinc-finger</keyword>
<evidence type="ECO:0000256" key="9">
    <source>
        <dbReference type="PROSITE-ProRule" id="PRU00042"/>
    </source>
</evidence>
<accession>A0AAV9S113</accession>
<gene>
    <name evidence="12" type="ORF">CRENBAI_011339</name>
</gene>
<evidence type="ECO:0000313" key="12">
    <source>
        <dbReference type="EMBL" id="KAK5614839.1"/>
    </source>
</evidence>
<evidence type="ECO:0000256" key="1">
    <source>
        <dbReference type="ARBA" id="ARBA00004123"/>
    </source>
</evidence>
<protein>
    <recommendedName>
        <fullName evidence="11">C2H2-type domain-containing protein</fullName>
    </recommendedName>
</protein>